<dbReference type="Pfam" id="PF06203">
    <property type="entry name" value="CCT"/>
    <property type="match status" value="1"/>
</dbReference>
<dbReference type="InterPro" id="IPR013088">
    <property type="entry name" value="Znf_NHR/GATA"/>
</dbReference>
<evidence type="ECO:0000256" key="13">
    <source>
        <dbReference type="SAM" id="MobiDB-lite"/>
    </source>
</evidence>
<evidence type="ECO:0000259" key="15">
    <source>
        <dbReference type="PROSITE" id="PS51320"/>
    </source>
</evidence>
<dbReference type="GO" id="GO:0008270">
    <property type="term" value="F:zinc ion binding"/>
    <property type="evidence" value="ECO:0007669"/>
    <property type="project" value="UniProtKB-KW"/>
</dbReference>
<gene>
    <name evidence="16" type="ORF">LUZ63_015914</name>
</gene>
<evidence type="ECO:0000256" key="5">
    <source>
        <dbReference type="ARBA" id="ARBA00022771"/>
    </source>
</evidence>
<proteinExistence type="inferred from homology"/>
<dbReference type="CDD" id="cd00202">
    <property type="entry name" value="ZnF_GATA"/>
    <property type="match status" value="1"/>
</dbReference>
<comment type="similarity">
    <text evidence="3">Belongs to the type IV zinc-finger family. Class C subfamily.</text>
</comment>
<evidence type="ECO:0000256" key="3">
    <source>
        <dbReference type="ARBA" id="ARBA00007722"/>
    </source>
</evidence>
<evidence type="ECO:0000256" key="8">
    <source>
        <dbReference type="ARBA" id="ARBA00023125"/>
    </source>
</evidence>
<evidence type="ECO:0000313" key="16">
    <source>
        <dbReference type="EMBL" id="KAJ1691759.1"/>
    </source>
</evidence>
<keyword evidence="11 12" id="KW-0539">Nucleus</keyword>
<keyword evidence="17" id="KW-1185">Reference proteome</keyword>
<dbReference type="SUPFAM" id="SSF57716">
    <property type="entry name" value="Glucocorticoid receptor-like (DNA-binding domain)"/>
    <property type="match status" value="1"/>
</dbReference>
<keyword evidence="9" id="KW-0010">Activator</keyword>
<accession>A0A9Q0CDY6</accession>
<comment type="subcellular location">
    <subcellularLocation>
        <location evidence="2 12">Nucleus</location>
    </subcellularLocation>
</comment>
<dbReference type="Pfam" id="PF00320">
    <property type="entry name" value="GATA"/>
    <property type="match status" value="1"/>
</dbReference>
<protein>
    <submittedName>
        <fullName evidence="16">Uncharacterized protein</fullName>
    </submittedName>
</protein>
<evidence type="ECO:0000256" key="7">
    <source>
        <dbReference type="ARBA" id="ARBA00023015"/>
    </source>
</evidence>
<evidence type="ECO:0000256" key="12">
    <source>
        <dbReference type="PROSITE-ProRule" id="PRU00357"/>
    </source>
</evidence>
<keyword evidence="8" id="KW-0238">DNA-binding</keyword>
<dbReference type="AlphaFoldDB" id="A0A9Q0CDY6"/>
<dbReference type="InterPro" id="IPR000679">
    <property type="entry name" value="Znf_GATA"/>
</dbReference>
<name>A0A9Q0CDY6_9POAL</name>
<comment type="function">
    <text evidence="1">Transcriptional activator that specifically binds 5'-GATA-3' or 5'-GAT-3' motifs within gene promoters.</text>
</comment>
<evidence type="ECO:0000256" key="4">
    <source>
        <dbReference type="ARBA" id="ARBA00022723"/>
    </source>
</evidence>
<evidence type="ECO:0000256" key="1">
    <source>
        <dbReference type="ARBA" id="ARBA00002206"/>
    </source>
</evidence>
<feature type="region of interest" description="Disordered" evidence="13">
    <location>
        <begin position="152"/>
        <end position="176"/>
    </location>
</feature>
<evidence type="ECO:0000256" key="6">
    <source>
        <dbReference type="ARBA" id="ARBA00022833"/>
    </source>
</evidence>
<dbReference type="GO" id="GO:0005634">
    <property type="term" value="C:nucleus"/>
    <property type="evidence" value="ECO:0007669"/>
    <property type="project" value="UniProtKB-SubCell"/>
</dbReference>
<dbReference type="GO" id="GO:0043565">
    <property type="term" value="F:sequence-specific DNA binding"/>
    <property type="evidence" value="ECO:0007669"/>
    <property type="project" value="InterPro"/>
</dbReference>
<keyword evidence="6" id="KW-0862">Zinc</keyword>
<reference evidence="16" key="1">
    <citation type="journal article" date="2022" name="Cell">
        <title>Repeat-based holocentromeres influence genome architecture and karyotype evolution.</title>
        <authorList>
            <person name="Hofstatter P.G."/>
            <person name="Thangavel G."/>
            <person name="Lux T."/>
            <person name="Neumann P."/>
            <person name="Vondrak T."/>
            <person name="Novak P."/>
            <person name="Zhang M."/>
            <person name="Costa L."/>
            <person name="Castellani M."/>
            <person name="Scott A."/>
            <person name="Toegelov H."/>
            <person name="Fuchs J."/>
            <person name="Mata-Sucre Y."/>
            <person name="Dias Y."/>
            <person name="Vanzela A.L.L."/>
            <person name="Huettel B."/>
            <person name="Almeida C.C.S."/>
            <person name="Simkova H."/>
            <person name="Souza G."/>
            <person name="Pedrosa-Harand A."/>
            <person name="Macas J."/>
            <person name="Mayer K.F.X."/>
            <person name="Houben A."/>
            <person name="Marques A."/>
        </authorList>
    </citation>
    <scope>NUCLEOTIDE SEQUENCE</scope>
    <source>
        <strain evidence="16">RhyBre1mFocal</strain>
    </source>
</reference>
<comment type="caution">
    <text evidence="16">The sequence shown here is derived from an EMBL/GenBank/DDBJ whole genome shotgun (WGS) entry which is preliminary data.</text>
</comment>
<dbReference type="InterPro" id="IPR010402">
    <property type="entry name" value="CCT_domain"/>
</dbReference>
<dbReference type="PANTHER" id="PTHR46125:SF24">
    <property type="entry name" value="GATA TRANSCRIPTION FACTOR 18"/>
    <property type="match status" value="1"/>
</dbReference>
<dbReference type="SMART" id="SM00401">
    <property type="entry name" value="ZnF_GATA"/>
    <property type="match status" value="1"/>
</dbReference>
<evidence type="ECO:0000313" key="17">
    <source>
        <dbReference type="Proteomes" id="UP001151287"/>
    </source>
</evidence>
<evidence type="ECO:0000256" key="10">
    <source>
        <dbReference type="ARBA" id="ARBA00023163"/>
    </source>
</evidence>
<feature type="domain" description="Tify" evidence="15">
    <location>
        <begin position="49"/>
        <end position="84"/>
    </location>
</feature>
<dbReference type="OrthoDB" id="2162994at2759"/>
<feature type="region of interest" description="Disordered" evidence="13">
    <location>
        <begin position="222"/>
        <end position="261"/>
    </location>
</feature>
<dbReference type="InterPro" id="IPR010399">
    <property type="entry name" value="Tify_dom"/>
</dbReference>
<feature type="region of interest" description="Disordered" evidence="13">
    <location>
        <begin position="1"/>
        <end position="49"/>
    </location>
</feature>
<evidence type="ECO:0000256" key="9">
    <source>
        <dbReference type="ARBA" id="ARBA00023159"/>
    </source>
</evidence>
<dbReference type="SMART" id="SM00979">
    <property type="entry name" value="TIFY"/>
    <property type="match status" value="1"/>
</dbReference>
<evidence type="ECO:0000256" key="11">
    <source>
        <dbReference type="ARBA" id="ARBA00023242"/>
    </source>
</evidence>
<dbReference type="GO" id="GO:0006355">
    <property type="term" value="P:regulation of DNA-templated transcription"/>
    <property type="evidence" value="ECO:0007669"/>
    <property type="project" value="InterPro"/>
</dbReference>
<dbReference type="InterPro" id="IPR045280">
    <property type="entry name" value="TIFY-like"/>
</dbReference>
<keyword evidence="7" id="KW-0805">Transcription regulation</keyword>
<sequence>MSELDPNDGQLHGATSTSDGEDSMDATQSPPPAPLDQGSDDVDTPVPLTSANSNQLTLLFQGEVYVFDSVTPEKVQAVLLLLGGCEIPASMTTSGAAIPYNHNKGFEDILSRTDIPAQRVEALLRFRQKRKERNFDKKIRYAVRREVAERMHRHKGQFAGRANPEQDSASPGGETSEAALKEWKCQNCGVGPEDTPTMRRGPGGPRSLCNACGLMWANKGTFRSGQKGRSKKHSTPLEQVGNLHPEADNGSKQNPDSIGTAVVVVPSIMQQEIDEALKNESSSC</sequence>
<keyword evidence="5" id="KW-0863">Zinc-finger</keyword>
<dbReference type="PROSITE" id="PS00344">
    <property type="entry name" value="GATA_ZN_FINGER_1"/>
    <property type="match status" value="1"/>
</dbReference>
<feature type="domain" description="CCT" evidence="14">
    <location>
        <begin position="119"/>
        <end position="161"/>
    </location>
</feature>
<evidence type="ECO:0000259" key="14">
    <source>
        <dbReference type="PROSITE" id="PS51017"/>
    </source>
</evidence>
<evidence type="ECO:0000256" key="2">
    <source>
        <dbReference type="ARBA" id="ARBA00004123"/>
    </source>
</evidence>
<dbReference type="Proteomes" id="UP001151287">
    <property type="component" value="Unassembled WGS sequence"/>
</dbReference>
<keyword evidence="4" id="KW-0479">Metal-binding</keyword>
<dbReference type="EMBL" id="JAMQYH010000004">
    <property type="protein sequence ID" value="KAJ1691759.1"/>
    <property type="molecule type" value="Genomic_DNA"/>
</dbReference>
<dbReference type="PROSITE" id="PS51320">
    <property type="entry name" value="TIFY"/>
    <property type="match status" value="1"/>
</dbReference>
<keyword evidence="10" id="KW-0804">Transcription</keyword>
<dbReference type="Gene3D" id="3.30.50.10">
    <property type="entry name" value="Erythroid Transcription Factor GATA-1, subunit A"/>
    <property type="match status" value="1"/>
</dbReference>
<dbReference type="PROSITE" id="PS51017">
    <property type="entry name" value="CCT"/>
    <property type="match status" value="1"/>
</dbReference>
<organism evidence="16 17">
    <name type="scientific">Rhynchospora breviuscula</name>
    <dbReference type="NCBI Taxonomy" id="2022672"/>
    <lineage>
        <taxon>Eukaryota</taxon>
        <taxon>Viridiplantae</taxon>
        <taxon>Streptophyta</taxon>
        <taxon>Embryophyta</taxon>
        <taxon>Tracheophyta</taxon>
        <taxon>Spermatophyta</taxon>
        <taxon>Magnoliopsida</taxon>
        <taxon>Liliopsida</taxon>
        <taxon>Poales</taxon>
        <taxon>Cyperaceae</taxon>
        <taxon>Cyperoideae</taxon>
        <taxon>Rhynchosporeae</taxon>
        <taxon>Rhynchospora</taxon>
    </lineage>
</organism>
<dbReference type="PANTHER" id="PTHR46125">
    <property type="entry name" value="GATA TRANSCRIPTION FACTOR 28"/>
    <property type="match status" value="1"/>
</dbReference>
<dbReference type="Pfam" id="PF06200">
    <property type="entry name" value="tify"/>
    <property type="match status" value="1"/>
</dbReference>